<keyword evidence="1" id="KW-0472">Membrane</keyword>
<gene>
    <name evidence="2" type="ORF">CaldiYA01_18410</name>
</gene>
<keyword evidence="1" id="KW-1133">Transmembrane helix</keyword>
<keyword evidence="3" id="KW-1185">Reference proteome</keyword>
<dbReference type="Proteomes" id="UP000663623">
    <property type="component" value="Chromosome"/>
</dbReference>
<evidence type="ECO:0000256" key="1">
    <source>
        <dbReference type="SAM" id="Phobius"/>
    </source>
</evidence>
<organism evidence="2 3">
    <name type="scientific">Caldicellulosiruptor diazotrophicus</name>
    <dbReference type="NCBI Taxonomy" id="2806205"/>
    <lineage>
        <taxon>Bacteria</taxon>
        <taxon>Bacillati</taxon>
        <taxon>Bacillota</taxon>
        <taxon>Bacillota incertae sedis</taxon>
        <taxon>Caldicellulosiruptorales</taxon>
        <taxon>Caldicellulosiruptoraceae</taxon>
        <taxon>Caldicellulosiruptor</taxon>
    </lineage>
</organism>
<dbReference type="RefSeq" id="WP_207179029.1">
    <property type="nucleotide sequence ID" value="NZ_AP024480.1"/>
</dbReference>
<evidence type="ECO:0000313" key="2">
    <source>
        <dbReference type="EMBL" id="BCS81881.1"/>
    </source>
</evidence>
<sequence>MNKTIVKFFTILAFLLVPMYIITAIVNNVKLKNEIQHSSNRQYYITAPNKTSNKNSQLLASVYSKPYENQQANENFTIPDAIYTQKVSDSIYIVSSKNSNGTTTQKIYYRNKVSATEMKHYNPVISFIKSQILMSNVFERGIYDVYIEKIDVSSKYINAAVMFYPLEKIESSKNSLIDGEMIVLTVFVDRSKKPEEYSLLSVIKDHSPNDFFNVFLKSVYKFTVIKKGEED</sequence>
<protein>
    <recommendedName>
        <fullName evidence="4">SAF domain protein</fullName>
    </recommendedName>
</protein>
<name>A0ABM7NP02_9FIRM</name>
<evidence type="ECO:0008006" key="4">
    <source>
        <dbReference type="Google" id="ProtNLM"/>
    </source>
</evidence>
<keyword evidence="1" id="KW-0812">Transmembrane</keyword>
<evidence type="ECO:0000313" key="3">
    <source>
        <dbReference type="Proteomes" id="UP000663623"/>
    </source>
</evidence>
<proteinExistence type="predicted"/>
<dbReference type="EMBL" id="AP024480">
    <property type="protein sequence ID" value="BCS81881.1"/>
    <property type="molecule type" value="Genomic_DNA"/>
</dbReference>
<feature type="transmembrane region" description="Helical" evidence="1">
    <location>
        <begin position="6"/>
        <end position="26"/>
    </location>
</feature>
<reference evidence="2 3" key="1">
    <citation type="submission" date="2021-02" db="EMBL/GenBank/DDBJ databases">
        <title>Nitrogen-fixing ability and nitrogen fixation related genes of thermophilic fermentative bacteria in the genus Caldicellulosiruptor.</title>
        <authorList>
            <person name="Chen Y."/>
            <person name="Nishihara A."/>
            <person name="Haruta S."/>
        </authorList>
    </citation>
    <scope>NUCLEOTIDE SEQUENCE [LARGE SCALE GENOMIC DNA]</scope>
    <source>
        <strain evidence="2 3">YA01</strain>
    </source>
</reference>
<accession>A0ABM7NP02</accession>